<comment type="subunit">
    <text evidence="13">Heterodimer of AddA and AddB/RexB.</text>
</comment>
<dbReference type="PANTHER" id="PTHR11070:SF48">
    <property type="entry name" value="ATP-DEPENDENT HELICASE_NUCLEASE SUBUNIT A"/>
    <property type="match status" value="1"/>
</dbReference>
<dbReference type="Gene3D" id="3.40.50.300">
    <property type="entry name" value="P-loop containing nucleotide triphosphate hydrolases"/>
    <property type="match status" value="4"/>
</dbReference>
<comment type="similarity">
    <text evidence="13">Belongs to the helicase family. AddA subfamily.</text>
</comment>
<dbReference type="GO" id="GO:0003690">
    <property type="term" value="F:double-stranded DNA binding"/>
    <property type="evidence" value="ECO:0007669"/>
    <property type="project" value="UniProtKB-UniRule"/>
</dbReference>
<evidence type="ECO:0000313" key="18">
    <source>
        <dbReference type="Proteomes" id="UP000249099"/>
    </source>
</evidence>
<evidence type="ECO:0000256" key="4">
    <source>
        <dbReference type="ARBA" id="ARBA00022801"/>
    </source>
</evidence>
<keyword evidence="1 13" id="KW-0540">Nuclease</keyword>
<dbReference type="PROSITE" id="PS51198">
    <property type="entry name" value="UVRD_HELICASE_ATP_BIND"/>
    <property type="match status" value="1"/>
</dbReference>
<evidence type="ECO:0000256" key="1">
    <source>
        <dbReference type="ARBA" id="ARBA00022722"/>
    </source>
</evidence>
<evidence type="ECO:0000256" key="5">
    <source>
        <dbReference type="ARBA" id="ARBA00022806"/>
    </source>
</evidence>
<dbReference type="EC" id="5.6.2.4" evidence="13"/>
<keyword evidence="2 13" id="KW-0547">Nucleotide-binding</keyword>
<dbReference type="EMBL" id="NAQV01000018">
    <property type="protein sequence ID" value="RAN63124.1"/>
    <property type="molecule type" value="Genomic_DNA"/>
</dbReference>
<dbReference type="InterPro" id="IPR038726">
    <property type="entry name" value="PDDEXK_AddAB-type"/>
</dbReference>
<evidence type="ECO:0000256" key="2">
    <source>
        <dbReference type="ARBA" id="ARBA00022741"/>
    </source>
</evidence>
<dbReference type="InterPro" id="IPR011604">
    <property type="entry name" value="PDDEXK-like_dom_sf"/>
</dbReference>
<comment type="catalytic activity">
    <reaction evidence="11 13">
        <text>Couples ATP hydrolysis with the unwinding of duplex DNA by translocating in the 3'-5' direction.</text>
        <dbReference type="EC" id="5.6.2.4"/>
    </reaction>
</comment>
<keyword evidence="7 13" id="KW-0067">ATP-binding</keyword>
<dbReference type="EC" id="3.1.-.-" evidence="13"/>
<dbReference type="AlphaFoldDB" id="A0A328KN53"/>
<comment type="caution">
    <text evidence="17">The sequence shown here is derived from an EMBL/GenBank/DDBJ whole genome shotgun (WGS) entry which is preliminary data.</text>
</comment>
<dbReference type="NCBIfam" id="TIGR02785">
    <property type="entry name" value="addA_Gpos"/>
    <property type="match status" value="1"/>
</dbReference>
<protein>
    <recommendedName>
        <fullName evidence="13">ATP-dependent helicase/nuclease subunit A</fullName>
        <ecNumber evidence="13">3.1.-.-</ecNumber>
        <ecNumber evidence="13">5.6.2.4</ecNumber>
    </recommendedName>
    <alternativeName>
        <fullName evidence="13">ATP-dependent helicase/nuclease AddA</fullName>
    </alternativeName>
    <alternativeName>
        <fullName evidence="13">DNA 3'-5' helicase AddA</fullName>
    </alternativeName>
</protein>
<dbReference type="Pfam" id="PF00580">
    <property type="entry name" value="UvrD-helicase"/>
    <property type="match status" value="1"/>
</dbReference>
<reference evidence="17 18" key="1">
    <citation type="submission" date="2017-03" db="EMBL/GenBank/DDBJ databases">
        <title>wgs assembly of Dolosigranulum pigrum KPL CDC strains.</title>
        <authorList>
            <person name="Brugger S.D."/>
            <person name="Pettigrew M."/>
            <person name="Kong Y."/>
            <person name="Lemon K.P."/>
        </authorList>
    </citation>
    <scope>NUCLEOTIDE SEQUENCE [LARGE SCALE GENOMIC DNA]</scope>
    <source>
        <strain evidence="17 18">KPL1931_CDC4294-98</strain>
    </source>
</reference>
<keyword evidence="5 13" id="KW-0347">Helicase</keyword>
<evidence type="ECO:0000256" key="14">
    <source>
        <dbReference type="PROSITE-ProRule" id="PRU00560"/>
    </source>
</evidence>
<dbReference type="GO" id="GO:0033202">
    <property type="term" value="C:DNA helicase complex"/>
    <property type="evidence" value="ECO:0007669"/>
    <property type="project" value="TreeGrafter"/>
</dbReference>
<dbReference type="InterPro" id="IPR027417">
    <property type="entry name" value="P-loop_NTPase"/>
</dbReference>
<proteinExistence type="inferred from homology"/>
<dbReference type="InterPro" id="IPR014016">
    <property type="entry name" value="UvrD-like_ATP-bd"/>
</dbReference>
<accession>A0A328KN53</accession>
<dbReference type="Pfam" id="PF12705">
    <property type="entry name" value="PDDEXK_1"/>
    <property type="match status" value="1"/>
</dbReference>
<evidence type="ECO:0000256" key="8">
    <source>
        <dbReference type="ARBA" id="ARBA00023125"/>
    </source>
</evidence>
<dbReference type="SUPFAM" id="SSF52980">
    <property type="entry name" value="Restriction endonuclease-like"/>
    <property type="match status" value="1"/>
</dbReference>
<keyword evidence="6 13" id="KW-0269">Exonuclease</keyword>
<evidence type="ECO:0000256" key="9">
    <source>
        <dbReference type="ARBA" id="ARBA00023204"/>
    </source>
</evidence>
<feature type="domain" description="UvrD-like helicase ATP-binding" evidence="15">
    <location>
        <begin position="25"/>
        <end position="509"/>
    </location>
</feature>
<comment type="function">
    <text evidence="13">The heterodimer acts as both an ATP-dependent DNA helicase and an ATP-dependent, dual-direction single-stranded exonuclease. Recognizes the chi site generating a DNA molecule suitable for the initiation of homologous recombination. The AddA nuclease domain is required for chi fragment generation; this subunit has the helicase and 3' -&gt; 5' nuclease activities.</text>
</comment>
<dbReference type="PANTHER" id="PTHR11070">
    <property type="entry name" value="UVRD / RECB / PCRA DNA HELICASE FAMILY MEMBER"/>
    <property type="match status" value="1"/>
</dbReference>
<evidence type="ECO:0000256" key="7">
    <source>
        <dbReference type="ARBA" id="ARBA00022840"/>
    </source>
</evidence>
<gene>
    <name evidence="13" type="primary">addA</name>
    <name evidence="17" type="ORF">B8A44_06490</name>
</gene>
<dbReference type="GO" id="GO:0000724">
    <property type="term" value="P:double-strand break repair via homologous recombination"/>
    <property type="evidence" value="ECO:0007669"/>
    <property type="project" value="UniProtKB-UniRule"/>
</dbReference>
<dbReference type="GO" id="GO:0008408">
    <property type="term" value="F:3'-5' exonuclease activity"/>
    <property type="evidence" value="ECO:0007669"/>
    <property type="project" value="UniProtKB-UniRule"/>
</dbReference>
<evidence type="ECO:0000313" key="17">
    <source>
        <dbReference type="EMBL" id="RAN63124.1"/>
    </source>
</evidence>
<evidence type="ECO:0000256" key="13">
    <source>
        <dbReference type="HAMAP-Rule" id="MF_01451"/>
    </source>
</evidence>
<comment type="catalytic activity">
    <reaction evidence="12 13">
        <text>ATP + H2O = ADP + phosphate + H(+)</text>
        <dbReference type="Rhea" id="RHEA:13065"/>
        <dbReference type="ChEBI" id="CHEBI:15377"/>
        <dbReference type="ChEBI" id="CHEBI:15378"/>
        <dbReference type="ChEBI" id="CHEBI:30616"/>
        <dbReference type="ChEBI" id="CHEBI:43474"/>
        <dbReference type="ChEBI" id="CHEBI:456216"/>
        <dbReference type="EC" id="5.6.2.4"/>
    </reaction>
</comment>
<dbReference type="PROSITE" id="PS51217">
    <property type="entry name" value="UVRD_HELICASE_CTER"/>
    <property type="match status" value="1"/>
</dbReference>
<dbReference type="SUPFAM" id="SSF52540">
    <property type="entry name" value="P-loop containing nucleoside triphosphate hydrolases"/>
    <property type="match status" value="1"/>
</dbReference>
<dbReference type="GO" id="GO:0016887">
    <property type="term" value="F:ATP hydrolysis activity"/>
    <property type="evidence" value="ECO:0007669"/>
    <property type="project" value="RHEA"/>
</dbReference>
<dbReference type="GO" id="GO:0005829">
    <property type="term" value="C:cytosol"/>
    <property type="evidence" value="ECO:0007669"/>
    <property type="project" value="TreeGrafter"/>
</dbReference>
<name>A0A328KN53_9LACT</name>
<dbReference type="HAMAP" id="MF_01451">
    <property type="entry name" value="AddA"/>
    <property type="match status" value="1"/>
</dbReference>
<dbReference type="InterPro" id="IPR011335">
    <property type="entry name" value="Restrct_endonuc-II-like"/>
</dbReference>
<dbReference type="Pfam" id="PF13361">
    <property type="entry name" value="UvrD_C"/>
    <property type="match status" value="1"/>
</dbReference>
<evidence type="ECO:0000256" key="12">
    <source>
        <dbReference type="ARBA" id="ARBA00048988"/>
    </source>
</evidence>
<keyword evidence="8 13" id="KW-0238">DNA-binding</keyword>
<dbReference type="InterPro" id="IPR014152">
    <property type="entry name" value="AddA"/>
</dbReference>
<keyword evidence="3 13" id="KW-0227">DNA damage</keyword>
<dbReference type="Proteomes" id="UP000249099">
    <property type="component" value="Unassembled WGS sequence"/>
</dbReference>
<keyword evidence="10 13" id="KW-0413">Isomerase</keyword>
<dbReference type="InterPro" id="IPR014017">
    <property type="entry name" value="DNA_helicase_UvrD-like_C"/>
</dbReference>
<dbReference type="Gene3D" id="1.10.274.50">
    <property type="match status" value="1"/>
</dbReference>
<evidence type="ECO:0000259" key="16">
    <source>
        <dbReference type="PROSITE" id="PS51217"/>
    </source>
</evidence>
<dbReference type="Gene3D" id="3.90.320.10">
    <property type="match status" value="1"/>
</dbReference>
<feature type="domain" description="UvrD-like helicase C-terminal" evidence="16">
    <location>
        <begin position="537"/>
        <end position="824"/>
    </location>
</feature>
<dbReference type="GO" id="GO:0005524">
    <property type="term" value="F:ATP binding"/>
    <property type="evidence" value="ECO:0007669"/>
    <property type="project" value="UniProtKB-UniRule"/>
</dbReference>
<evidence type="ECO:0000256" key="10">
    <source>
        <dbReference type="ARBA" id="ARBA00023235"/>
    </source>
</evidence>
<organism evidence="17 18">
    <name type="scientific">Dolosigranulum pigrum</name>
    <dbReference type="NCBI Taxonomy" id="29394"/>
    <lineage>
        <taxon>Bacteria</taxon>
        <taxon>Bacillati</taxon>
        <taxon>Bacillota</taxon>
        <taxon>Bacilli</taxon>
        <taxon>Lactobacillales</taxon>
        <taxon>Carnobacteriaceae</taxon>
        <taxon>Dolosigranulum</taxon>
    </lineage>
</organism>
<keyword evidence="4 13" id="KW-0378">Hydrolase</keyword>
<sequence>MSSYKEMTMMSQLAKRAIPLKPANARETDGQWQAIYDTGEDILVSASAGSGKTSVLVKRVIEHVKMGVNIDELLVVTFTEAAAKEMKDRIARALRKEVNQAGTTEDRQLTQASKQHLSRQISKVTQAHISTLHSFCLKVIRRFYYLIDMDPVFRLLADDTERMLLKEDVLEEVLEEWFESEQESFHTLVRMYASDRSLDALKSLIIELYEFSVANPSPKGWLANLPALYQVDQLVESPIYQHIIAPKIASDIDHLLTLLEQAQAIGAAYQENKSFSKFMTKFEPIQDVLEQVNIQLSTHQLEALEVTLRDFQFPAKRGGPRKDSDEEMYEALQVVKDIFDQIRDRVTAIHEQFFAVPLTMQLDQMKQLEPIIQTLTQVTLDFSAAYSKRKAEINALDFNDLEQLTLQILATEDTDGNLIATEASRYYREFFAEVMIDEYQDINKLQETILTFLAEETPGNRFMVGDVKQSIYGFRQADPSLFLEKYQSYQAENKQSGTSIILAENFRSNEAVISFVNLIFMQLMDETVGEMTYDESAALVQGMTDFPMSEEMRPELLIYEQDGEDATSEDAIRTSAEGEFKLVASRIQELIEEEFLIYDKELQTMRPIKYRDIAILTPTKSHNLLLQETCQAFNIPVALNQTENYFQTTELLLMMSLLKVIDNPRQDIPLAAVLRSPIVGLDEEALAQIRIADKNVSYFDALKQFAERDEQPEAKTCQEFLNQLTAWRDFTRDHPLTELIWRIYDDTGFLNYVGGLPAGSQRKANLHALYERAAVYEASSFKGLFHFIRFIEKMKAQDKDLAEASHITDEDNAVRVMTIHGSKGLEFPAVFVCNLARRHNISDAQGAYTLEQSFGFGTDYIDVTQHIRYPTWMNQGLSIRKKSQLLSEQMRVLYVALTRAEQKLFLVGSYKTKEKAIETWQQARRHEDLILPDYLRTTGQTTFLDWIGYCLIRHRSFNNHELLEAPLDKSGNHTIEQFAANFDITFKNEQDLLSQPAQEVKHKEQPVELTQVSLHDPTIQQAIDRMMTPYTHQSSTETTSYQSVSELKRLFEAPEDGQMVKLDISAQKPSINRYVQDELADPSFIQARKSQPTASDIGQVTHLLLQSMDLTNEITLETVLAQLTQLADNHQLDATTTKQVPIQSIVQFFQTDFGQELLQQGDRLQTEKPFSLLMAACDIFEQIDAVDDYVLIHGIVDGYFETEEGIVLYDYKTDRISYLGEQKAKAELRQKYSGQLNLYKQALEVTLNKPVVRAVIISLDLVEAIDLI</sequence>
<keyword evidence="9 13" id="KW-0234">DNA repair</keyword>
<dbReference type="InterPro" id="IPR000212">
    <property type="entry name" value="DNA_helicase_UvrD/REP"/>
</dbReference>
<evidence type="ECO:0000256" key="3">
    <source>
        <dbReference type="ARBA" id="ARBA00022763"/>
    </source>
</evidence>
<comment type="cofactor">
    <cofactor evidence="13">
        <name>Mg(2+)</name>
        <dbReference type="ChEBI" id="CHEBI:18420"/>
    </cofactor>
</comment>
<dbReference type="GO" id="GO:0043138">
    <property type="term" value="F:3'-5' DNA helicase activity"/>
    <property type="evidence" value="ECO:0007669"/>
    <property type="project" value="UniProtKB-UniRule"/>
</dbReference>
<evidence type="ECO:0000256" key="6">
    <source>
        <dbReference type="ARBA" id="ARBA00022839"/>
    </source>
</evidence>
<feature type="binding site" evidence="14">
    <location>
        <begin position="46"/>
        <end position="53"/>
    </location>
    <ligand>
        <name>ATP</name>
        <dbReference type="ChEBI" id="CHEBI:30616"/>
    </ligand>
</feature>
<evidence type="ECO:0000256" key="11">
    <source>
        <dbReference type="ARBA" id="ARBA00034617"/>
    </source>
</evidence>
<evidence type="ECO:0000259" key="15">
    <source>
        <dbReference type="PROSITE" id="PS51198"/>
    </source>
</evidence>